<sequence length="398" mass="46117">MMIIFGILRYFSYFCDMKNLAKLILPIICLLILAIPSFAQTKKKGTKNKSNRKEIRIELSPSEKLYESMLAATAKVMFVDSIVVDKVLFINSIPLTKECGMITSENDGERIVYTNEFNNHKIYSQGDSVQRYLYITDRLVDTWSAPKLINELADGLTDFNYPFLMPDGVTLYFSAKGEKSLGGLDIFVTRFDSRSGKFYKPENYGLPFNSKANDYFIAFDDIDSVGWLVSDRYQPEGKVCIYTFATTASRQNYDNDGLTHAQLKKYADLNSIRDTWAFGNRQKILKRLALLKGNTQRSESTINFAINDKLIYHRLSDFKTIKGRQAFESLMQERNQLQEKENALQSLRERYATSFKQEKQKLQQIIIEEEQTILKQRIELSELEKRIRNYENNLSITN</sequence>
<dbReference type="eggNOG" id="COG0457">
    <property type="taxonomic scope" value="Bacteria"/>
</dbReference>
<reference evidence="2" key="1">
    <citation type="submission" date="2011-01" db="EMBL/GenBank/DDBJ databases">
        <authorList>
            <person name="Muzny D."/>
            <person name="Qin X."/>
            <person name="Buhay C."/>
            <person name="Dugan-Rocha S."/>
            <person name="Ding Y."/>
            <person name="Chen G."/>
            <person name="Hawes A."/>
            <person name="Holder M."/>
            <person name="Jhangiani S."/>
            <person name="Johnson A."/>
            <person name="Khan Z."/>
            <person name="Li Z."/>
            <person name="Liu W."/>
            <person name="Liu X."/>
            <person name="Perez L."/>
            <person name="Shen H."/>
            <person name="Wang Q."/>
            <person name="Watt J."/>
            <person name="Xi L."/>
            <person name="Xin Y."/>
            <person name="Zhou J."/>
            <person name="Deng J."/>
            <person name="Jiang H."/>
            <person name="Liu Y."/>
            <person name="Qu J."/>
            <person name="Song X.-Z."/>
            <person name="Zhang L."/>
            <person name="Villasana D."/>
            <person name="Johnson A."/>
            <person name="Liu J."/>
            <person name="Liyanage D."/>
            <person name="Lorensuhewa L."/>
            <person name="Robinson T."/>
            <person name="Song A."/>
            <person name="Song B.-B."/>
            <person name="Dinh H."/>
            <person name="Thornton R."/>
            <person name="Coyle M."/>
            <person name="Francisco L."/>
            <person name="Jackson L."/>
            <person name="Javaid M."/>
            <person name="Korchina V."/>
            <person name="Kovar C."/>
            <person name="Mata R."/>
            <person name="Mathew T."/>
            <person name="Ngo R."/>
            <person name="Nguyen L."/>
            <person name="Nguyen N."/>
            <person name="Okwuonu G."/>
            <person name="Ongeri F."/>
            <person name="Pham C."/>
            <person name="Simmons D."/>
            <person name="Wilczek-Boney K."/>
            <person name="Hale W."/>
            <person name="Jakkamsetti A."/>
            <person name="Pham P."/>
            <person name="Ruth R."/>
            <person name="San Lucas F."/>
            <person name="Warren J."/>
            <person name="Zhang J."/>
            <person name="Zhao Z."/>
            <person name="Zhou C."/>
            <person name="Zhu D."/>
            <person name="Lee S."/>
            <person name="Bess C."/>
            <person name="Blankenburg K."/>
            <person name="Forbes L."/>
            <person name="Fu Q."/>
            <person name="Gubbala S."/>
            <person name="Hirani K."/>
            <person name="Jayaseelan J.C."/>
            <person name="Lara F."/>
            <person name="Munidasa M."/>
            <person name="Palculict T."/>
            <person name="Patil S."/>
            <person name="Pu L.-L."/>
            <person name="Saada N."/>
            <person name="Tang L."/>
            <person name="Weissenberger G."/>
            <person name="Zhu Y."/>
            <person name="Hemphill L."/>
            <person name="Shang Y."/>
            <person name="Youmans B."/>
            <person name="Ayvaz T."/>
            <person name="Ross M."/>
            <person name="Santibanez J."/>
            <person name="Aqrawi P."/>
            <person name="Gross S."/>
            <person name="Joshi V."/>
            <person name="Fowler G."/>
            <person name="Nazareth L."/>
            <person name="Reid J."/>
            <person name="Worley K."/>
            <person name="Petrosino J."/>
            <person name="Highlander S."/>
            <person name="Gibbs R."/>
        </authorList>
    </citation>
    <scope>NUCLEOTIDE SEQUENCE [LARGE SCALE GENOMIC DNA]</scope>
    <source>
        <strain evidence="2">ATCC 33269</strain>
    </source>
</reference>
<dbReference type="HOGENOM" id="CLU_045791_0_0_10"/>
<evidence type="ECO:0000256" key="1">
    <source>
        <dbReference type="SAM" id="Coils"/>
    </source>
</evidence>
<dbReference type="Proteomes" id="UP000005580">
    <property type="component" value="Unassembled WGS sequence"/>
</dbReference>
<feature type="coiled-coil region" evidence="1">
    <location>
        <begin position="327"/>
        <end position="393"/>
    </location>
</feature>
<dbReference type="EMBL" id="AEPE02000006">
    <property type="protein sequence ID" value="EFZ36217.1"/>
    <property type="molecule type" value="Genomic_DNA"/>
</dbReference>
<accession>E7RSL6</accession>
<gene>
    <name evidence="2" type="ORF">HMPREF0663_12284</name>
</gene>
<keyword evidence="1" id="KW-0175">Coiled coil</keyword>
<organism evidence="2 3">
    <name type="scientific">Hoylesella oralis ATCC 33269</name>
    <dbReference type="NCBI Taxonomy" id="873533"/>
    <lineage>
        <taxon>Bacteria</taxon>
        <taxon>Pseudomonadati</taxon>
        <taxon>Bacteroidota</taxon>
        <taxon>Bacteroidia</taxon>
        <taxon>Bacteroidales</taxon>
        <taxon>Prevotellaceae</taxon>
        <taxon>Hoylesella</taxon>
    </lineage>
</organism>
<dbReference type="Pfam" id="PF07676">
    <property type="entry name" value="PD40"/>
    <property type="match status" value="1"/>
</dbReference>
<keyword evidence="3" id="KW-1185">Reference proteome</keyword>
<proteinExistence type="predicted"/>
<comment type="caution">
    <text evidence="2">The sequence shown here is derived from an EMBL/GenBank/DDBJ whole genome shotgun (WGS) entry which is preliminary data.</text>
</comment>
<protein>
    <submittedName>
        <fullName evidence="2">WD40-like protein</fullName>
    </submittedName>
</protein>
<evidence type="ECO:0000313" key="2">
    <source>
        <dbReference type="EMBL" id="EFZ36217.1"/>
    </source>
</evidence>
<dbReference type="STRING" id="28134.SAMN05444288_2121"/>
<name>E7RSL6_9BACT</name>
<dbReference type="InterPro" id="IPR011659">
    <property type="entry name" value="WD40"/>
</dbReference>
<evidence type="ECO:0000313" key="3">
    <source>
        <dbReference type="Proteomes" id="UP000005580"/>
    </source>
</evidence>
<dbReference type="AlphaFoldDB" id="E7RSL6"/>